<protein>
    <submittedName>
        <fullName evidence="2">Uncharacterized protein</fullName>
    </submittedName>
</protein>
<reference evidence="2 3" key="1">
    <citation type="journal article" date="2018" name="Elife">
        <title>Functional genomics of lipid metabolism in the oleaginous yeast Rhodosporidium toruloides.</title>
        <authorList>
            <person name="Coradetti S.T."/>
            <person name="Pinel D."/>
            <person name="Geiselman G."/>
            <person name="Ito M."/>
            <person name="Mondo S."/>
            <person name="Reilly M.C."/>
            <person name="Cheng Y.F."/>
            <person name="Bauer S."/>
            <person name="Grigoriev I."/>
            <person name="Gladden J.M."/>
            <person name="Simmons B.A."/>
            <person name="Brem R."/>
            <person name="Arkin A.P."/>
            <person name="Skerker J.M."/>
        </authorList>
    </citation>
    <scope>NUCLEOTIDE SEQUENCE [LARGE SCALE GENOMIC DNA]</scope>
    <source>
        <strain evidence="2 3">NBRC 0880</strain>
    </source>
</reference>
<dbReference type="AlphaFoldDB" id="A0A2T0AEL4"/>
<accession>A0A2T0AEL4</accession>
<evidence type="ECO:0000313" key="2">
    <source>
        <dbReference type="EMBL" id="PRQ76432.1"/>
    </source>
</evidence>
<feature type="region of interest" description="Disordered" evidence="1">
    <location>
        <begin position="46"/>
        <end position="105"/>
    </location>
</feature>
<proteinExistence type="predicted"/>
<dbReference type="Proteomes" id="UP000239560">
    <property type="component" value="Unassembled WGS sequence"/>
</dbReference>
<feature type="compositionally biased region" description="Basic and acidic residues" evidence="1">
    <location>
        <begin position="149"/>
        <end position="164"/>
    </location>
</feature>
<gene>
    <name evidence="2" type="ORF">AAT19DRAFT_13454</name>
</gene>
<feature type="compositionally biased region" description="Basic and acidic residues" evidence="1">
    <location>
        <begin position="95"/>
        <end position="105"/>
    </location>
</feature>
<evidence type="ECO:0000256" key="1">
    <source>
        <dbReference type="SAM" id="MobiDB-lite"/>
    </source>
</evidence>
<comment type="caution">
    <text evidence="2">The sequence shown here is derived from an EMBL/GenBank/DDBJ whole genome shotgun (WGS) entry which is preliminary data.</text>
</comment>
<name>A0A2T0AEL4_RHOTO</name>
<dbReference type="EMBL" id="LCTV02000003">
    <property type="protein sequence ID" value="PRQ76432.1"/>
    <property type="molecule type" value="Genomic_DNA"/>
</dbReference>
<sequence>MPRVVTPLSREVLHSCVRRVYLTCESKSTHCRLQCAESWAEECDAMGDKPVGKPGRRSRAGRTGQPTLLLQAAHSSEGSACEDPPSKTARRRKADRVERAPSSCEKAKARRLIERRCGSVVSLADPLRSPRGEGGRFGCSRAGRGRTHVQQEVRARLPELRGAS</sequence>
<evidence type="ECO:0000313" key="3">
    <source>
        <dbReference type="Proteomes" id="UP000239560"/>
    </source>
</evidence>
<feature type="compositionally biased region" description="Polar residues" evidence="1">
    <location>
        <begin position="64"/>
        <end position="78"/>
    </location>
</feature>
<feature type="region of interest" description="Disordered" evidence="1">
    <location>
        <begin position="124"/>
        <end position="164"/>
    </location>
</feature>
<organism evidence="2 3">
    <name type="scientific">Rhodotorula toruloides</name>
    <name type="common">Yeast</name>
    <name type="synonym">Rhodosporidium toruloides</name>
    <dbReference type="NCBI Taxonomy" id="5286"/>
    <lineage>
        <taxon>Eukaryota</taxon>
        <taxon>Fungi</taxon>
        <taxon>Dikarya</taxon>
        <taxon>Basidiomycota</taxon>
        <taxon>Pucciniomycotina</taxon>
        <taxon>Microbotryomycetes</taxon>
        <taxon>Sporidiobolales</taxon>
        <taxon>Sporidiobolaceae</taxon>
        <taxon>Rhodotorula</taxon>
    </lineage>
</organism>